<dbReference type="InterPro" id="IPR038063">
    <property type="entry name" value="Transpep_catalytic_dom"/>
</dbReference>
<sequence length="523" mass="57018">MYKLIRYSAAALLSLSMAAGGMITAYADEAADYSNVGPGFESPAPAADDTGSGTVIIRTDSDSQEQAAQEETAEQTQPEITFSTDEEAAMRAYNRSQEFGESVVYIGASAMRQDGTWTPSFVGDDTIHNRGDGWYSMQMILRNTLGNLIYRTYSSTTGWSPWVMNGAETAHLTDGSRVEAVQVRLAGVVSNDYDIYYCATLSDGTTLDWAHNGQTAGSMAEGKWLIGFRMTLVPKTTQFPYSTAKPLSAPAGTDGVQFNTGGLPTYKDGSGNPYTGWGWVNNQRYYFVNDQAVTGWQYIDGYKYFFDDYGMLVSDLRNILGDAGPYMLKINRVTDTVTVYAQDGANGYILPVVSFVATTGDDTPEGTFQIPEKYRWRLMFGDVYTQYAMRITGSYMLHSVIFNQQDKYSLDASTYNNLGVGRSHGCTRLKTGEMKWVYDNCPAGTTVIIYDSEINGPFEAPVLDATIPADQNYDPTDPTVPEAVAAMEAAAAAQAQQTAQAINDAQAAAQAQQAVPMPSEPIN</sequence>
<comment type="pathway">
    <text evidence="1 8">Cell wall biogenesis; peptidoglycan biosynthesis.</text>
</comment>
<keyword evidence="4 8" id="KW-0133">Cell shape</keyword>
<feature type="chain" id="PRO_5038365142" evidence="9">
    <location>
        <begin position="28"/>
        <end position="523"/>
    </location>
</feature>
<protein>
    <submittedName>
        <fullName evidence="11">L,D-transpeptidase family protein</fullName>
    </submittedName>
</protein>
<accession>A0A9D1GGZ9</accession>
<dbReference type="GO" id="GO:0018104">
    <property type="term" value="P:peptidoglycan-protein cross-linking"/>
    <property type="evidence" value="ECO:0007669"/>
    <property type="project" value="TreeGrafter"/>
</dbReference>
<organism evidence="11 12">
    <name type="scientific">Candidatus Caccovicinus merdipullorum</name>
    <dbReference type="NCBI Taxonomy" id="2840724"/>
    <lineage>
        <taxon>Bacteria</taxon>
        <taxon>Bacillati</taxon>
        <taxon>Bacillota</taxon>
        <taxon>Clostridia</taxon>
        <taxon>Eubacteriales</taxon>
        <taxon>Candidatus Caccovicinus</taxon>
    </lineage>
</organism>
<evidence type="ECO:0000313" key="12">
    <source>
        <dbReference type="Proteomes" id="UP000886860"/>
    </source>
</evidence>
<dbReference type="SUPFAM" id="SSF141523">
    <property type="entry name" value="L,D-transpeptidase catalytic domain-like"/>
    <property type="match status" value="1"/>
</dbReference>
<dbReference type="GO" id="GO:0005576">
    <property type="term" value="C:extracellular region"/>
    <property type="evidence" value="ECO:0007669"/>
    <property type="project" value="TreeGrafter"/>
</dbReference>
<evidence type="ECO:0000256" key="5">
    <source>
        <dbReference type="ARBA" id="ARBA00022984"/>
    </source>
</evidence>
<evidence type="ECO:0000256" key="6">
    <source>
        <dbReference type="ARBA" id="ARBA00023316"/>
    </source>
</evidence>
<dbReference type="SUPFAM" id="SSF69360">
    <property type="entry name" value="Cell wall binding repeat"/>
    <property type="match status" value="1"/>
</dbReference>
<evidence type="ECO:0000256" key="8">
    <source>
        <dbReference type="PROSITE-ProRule" id="PRU01373"/>
    </source>
</evidence>
<feature type="repeat" description="Cell wall-binding" evidence="7">
    <location>
        <begin position="293"/>
        <end position="312"/>
    </location>
</feature>
<feature type="signal peptide" evidence="9">
    <location>
        <begin position="1"/>
        <end position="27"/>
    </location>
</feature>
<keyword evidence="3" id="KW-0677">Repeat</keyword>
<dbReference type="InterPro" id="IPR018337">
    <property type="entry name" value="Cell_wall/Cho-bd_repeat"/>
</dbReference>
<evidence type="ECO:0000256" key="7">
    <source>
        <dbReference type="PROSITE-ProRule" id="PRU00591"/>
    </source>
</evidence>
<dbReference type="CDD" id="cd16913">
    <property type="entry name" value="YkuD_like"/>
    <property type="match status" value="1"/>
</dbReference>
<evidence type="ECO:0000256" key="2">
    <source>
        <dbReference type="ARBA" id="ARBA00022679"/>
    </source>
</evidence>
<keyword evidence="9" id="KW-0732">Signal</keyword>
<evidence type="ECO:0000256" key="4">
    <source>
        <dbReference type="ARBA" id="ARBA00022960"/>
    </source>
</evidence>
<name>A0A9D1GGZ9_9FIRM</name>
<evidence type="ECO:0000313" key="11">
    <source>
        <dbReference type="EMBL" id="HIT40815.1"/>
    </source>
</evidence>
<evidence type="ECO:0000256" key="9">
    <source>
        <dbReference type="SAM" id="SignalP"/>
    </source>
</evidence>
<gene>
    <name evidence="11" type="ORF">IAB60_01755</name>
</gene>
<reference evidence="11" key="2">
    <citation type="journal article" date="2021" name="PeerJ">
        <title>Extensive microbial diversity within the chicken gut microbiome revealed by metagenomics and culture.</title>
        <authorList>
            <person name="Gilroy R."/>
            <person name="Ravi A."/>
            <person name="Getino M."/>
            <person name="Pursley I."/>
            <person name="Horton D.L."/>
            <person name="Alikhan N.F."/>
            <person name="Baker D."/>
            <person name="Gharbi K."/>
            <person name="Hall N."/>
            <person name="Watson M."/>
            <person name="Adriaenssens E.M."/>
            <person name="Foster-Nyarko E."/>
            <person name="Jarju S."/>
            <person name="Secka A."/>
            <person name="Antonio M."/>
            <person name="Oren A."/>
            <person name="Chaudhuri R.R."/>
            <person name="La Ragione R."/>
            <person name="Hildebrand F."/>
            <person name="Pallen M.J."/>
        </authorList>
    </citation>
    <scope>NUCLEOTIDE SEQUENCE</scope>
    <source>
        <strain evidence="11">CHK123-3438</strain>
    </source>
</reference>
<comment type="caution">
    <text evidence="11">The sequence shown here is derived from an EMBL/GenBank/DDBJ whole genome shotgun (WGS) entry which is preliminary data.</text>
</comment>
<keyword evidence="5 8" id="KW-0573">Peptidoglycan synthesis</keyword>
<dbReference type="AlphaFoldDB" id="A0A9D1GGZ9"/>
<dbReference type="GO" id="GO:0071555">
    <property type="term" value="P:cell wall organization"/>
    <property type="evidence" value="ECO:0007669"/>
    <property type="project" value="UniProtKB-UniRule"/>
</dbReference>
<dbReference type="Pfam" id="PF03734">
    <property type="entry name" value="YkuD"/>
    <property type="match status" value="1"/>
</dbReference>
<reference evidence="11" key="1">
    <citation type="submission" date="2020-10" db="EMBL/GenBank/DDBJ databases">
        <authorList>
            <person name="Gilroy R."/>
        </authorList>
    </citation>
    <scope>NUCLEOTIDE SEQUENCE</scope>
    <source>
        <strain evidence="11">CHK123-3438</strain>
    </source>
</reference>
<keyword evidence="6 8" id="KW-0961">Cell wall biogenesis/degradation</keyword>
<dbReference type="PROSITE" id="PS52029">
    <property type="entry name" value="LD_TPASE"/>
    <property type="match status" value="1"/>
</dbReference>
<dbReference type="InterPro" id="IPR050979">
    <property type="entry name" value="LD-transpeptidase"/>
</dbReference>
<dbReference type="GO" id="GO:0071972">
    <property type="term" value="F:peptidoglycan L,D-transpeptidase activity"/>
    <property type="evidence" value="ECO:0007669"/>
    <property type="project" value="TreeGrafter"/>
</dbReference>
<evidence type="ECO:0000256" key="3">
    <source>
        <dbReference type="ARBA" id="ARBA00022737"/>
    </source>
</evidence>
<dbReference type="Proteomes" id="UP000886860">
    <property type="component" value="Unassembled WGS sequence"/>
</dbReference>
<dbReference type="PANTHER" id="PTHR30582">
    <property type="entry name" value="L,D-TRANSPEPTIDASE"/>
    <property type="match status" value="1"/>
</dbReference>
<feature type="active site" description="Nucleophile" evidence="8">
    <location>
        <position position="426"/>
    </location>
</feature>
<evidence type="ECO:0000256" key="1">
    <source>
        <dbReference type="ARBA" id="ARBA00004752"/>
    </source>
</evidence>
<dbReference type="Gene3D" id="2.10.270.10">
    <property type="entry name" value="Cholin Binding"/>
    <property type="match status" value="1"/>
</dbReference>
<dbReference type="PANTHER" id="PTHR30582:SF2">
    <property type="entry name" value="L,D-TRANSPEPTIDASE YCIB-RELATED"/>
    <property type="match status" value="1"/>
</dbReference>
<dbReference type="PROSITE" id="PS51170">
    <property type="entry name" value="CW"/>
    <property type="match status" value="1"/>
</dbReference>
<proteinExistence type="predicted"/>
<dbReference type="InterPro" id="IPR005490">
    <property type="entry name" value="LD_TPept_cat_dom"/>
</dbReference>
<dbReference type="Gene3D" id="2.40.440.10">
    <property type="entry name" value="L,D-transpeptidase catalytic domain-like"/>
    <property type="match status" value="1"/>
</dbReference>
<dbReference type="GO" id="GO:0016740">
    <property type="term" value="F:transferase activity"/>
    <property type="evidence" value="ECO:0007669"/>
    <property type="project" value="UniProtKB-KW"/>
</dbReference>
<dbReference type="EMBL" id="DVKS01000033">
    <property type="protein sequence ID" value="HIT40815.1"/>
    <property type="molecule type" value="Genomic_DNA"/>
</dbReference>
<feature type="domain" description="L,D-TPase catalytic" evidence="10">
    <location>
        <begin position="326"/>
        <end position="450"/>
    </location>
</feature>
<keyword evidence="2" id="KW-0808">Transferase</keyword>
<evidence type="ECO:0000259" key="10">
    <source>
        <dbReference type="PROSITE" id="PS52029"/>
    </source>
</evidence>
<feature type="active site" description="Proton donor/acceptor" evidence="8">
    <location>
        <position position="398"/>
    </location>
</feature>
<dbReference type="GO" id="GO:0008360">
    <property type="term" value="P:regulation of cell shape"/>
    <property type="evidence" value="ECO:0007669"/>
    <property type="project" value="UniProtKB-UniRule"/>
</dbReference>